<dbReference type="EC" id="3.4.-.-" evidence="8"/>
<evidence type="ECO:0000256" key="2">
    <source>
        <dbReference type="ARBA" id="ARBA00022670"/>
    </source>
</evidence>
<keyword evidence="3" id="KW-0227">DNA damage</keyword>
<keyword evidence="7" id="KW-0456">Lyase</keyword>
<evidence type="ECO:0000256" key="1">
    <source>
        <dbReference type="ARBA" id="ARBA00008136"/>
    </source>
</evidence>
<dbReference type="PANTHER" id="PTHR13604">
    <property type="entry name" value="DC12-RELATED"/>
    <property type="match status" value="1"/>
</dbReference>
<keyword evidence="2 8" id="KW-0645">Protease</keyword>
<evidence type="ECO:0000256" key="4">
    <source>
        <dbReference type="ARBA" id="ARBA00022801"/>
    </source>
</evidence>
<keyword evidence="4 8" id="KW-0378">Hydrolase</keyword>
<dbReference type="Proteomes" id="UP001305702">
    <property type="component" value="Chromosome"/>
</dbReference>
<dbReference type="AlphaFoldDB" id="A0AA96RH83"/>
<sequence length="228" mass="26225">MINRLSLSLPPQEVAAHYSVDRIVTGYEADASYRPTEPIPVLYMKGAEQKETCLDLHTWGIFPHWAKDSVNAESESIPEKPAYRRLMAKFRCLIPCDGFYTWRMEGKTRIPVKFTLPGRQVFGLAGIYDVWKQPSGAEYRTCTILTTRANRVIFPYHDRMPVILQEQDTAPWLDPAYRRSDEFLSLLLPYEAEAMMAEERPGDEAPGRPAKGRETSKRSRWGWAPIKE</sequence>
<reference evidence="10 11" key="1">
    <citation type="submission" date="2022-02" db="EMBL/GenBank/DDBJ databases">
        <title>Paenibacillus sp. MBLB1776 Whole Genome Shotgun Sequencing.</title>
        <authorList>
            <person name="Hwang C.Y."/>
            <person name="Cho E.-S."/>
            <person name="Seo M.-J."/>
        </authorList>
    </citation>
    <scope>NUCLEOTIDE SEQUENCE [LARGE SCALE GENOMIC DNA]</scope>
    <source>
        <strain evidence="10 11">MBLB1776</strain>
    </source>
</reference>
<dbReference type="Gene3D" id="3.90.1680.10">
    <property type="entry name" value="SOS response associated peptidase-like"/>
    <property type="match status" value="1"/>
</dbReference>
<evidence type="ECO:0000313" key="10">
    <source>
        <dbReference type="EMBL" id="WNQ10844.1"/>
    </source>
</evidence>
<dbReference type="GO" id="GO:0008233">
    <property type="term" value="F:peptidase activity"/>
    <property type="evidence" value="ECO:0007669"/>
    <property type="project" value="UniProtKB-KW"/>
</dbReference>
<comment type="similarity">
    <text evidence="1 8">Belongs to the SOS response-associated peptidase family.</text>
</comment>
<keyword evidence="5" id="KW-0190">Covalent protein-DNA linkage</keyword>
<feature type="compositionally biased region" description="Basic and acidic residues" evidence="9">
    <location>
        <begin position="197"/>
        <end position="217"/>
    </location>
</feature>
<gene>
    <name evidence="10" type="ORF">MJA45_25020</name>
</gene>
<keyword evidence="11" id="KW-1185">Reference proteome</keyword>
<name>A0AA96RH83_9BACL</name>
<dbReference type="EMBL" id="CP130318">
    <property type="protein sequence ID" value="WNQ10844.1"/>
    <property type="molecule type" value="Genomic_DNA"/>
</dbReference>
<dbReference type="PANTHER" id="PTHR13604:SF0">
    <property type="entry name" value="ABASIC SITE PROCESSING PROTEIN HMCES"/>
    <property type="match status" value="1"/>
</dbReference>
<dbReference type="SUPFAM" id="SSF143081">
    <property type="entry name" value="BB1717-like"/>
    <property type="match status" value="1"/>
</dbReference>
<feature type="region of interest" description="Disordered" evidence="9">
    <location>
        <begin position="197"/>
        <end position="228"/>
    </location>
</feature>
<dbReference type="GO" id="GO:0006508">
    <property type="term" value="P:proteolysis"/>
    <property type="evidence" value="ECO:0007669"/>
    <property type="project" value="UniProtKB-KW"/>
</dbReference>
<proteinExistence type="inferred from homology"/>
<evidence type="ECO:0000256" key="3">
    <source>
        <dbReference type="ARBA" id="ARBA00022763"/>
    </source>
</evidence>
<evidence type="ECO:0000256" key="7">
    <source>
        <dbReference type="ARBA" id="ARBA00023239"/>
    </source>
</evidence>
<dbReference type="InterPro" id="IPR003738">
    <property type="entry name" value="SRAP"/>
</dbReference>
<evidence type="ECO:0000256" key="6">
    <source>
        <dbReference type="ARBA" id="ARBA00023125"/>
    </source>
</evidence>
<dbReference type="InterPro" id="IPR036590">
    <property type="entry name" value="SRAP-like"/>
</dbReference>
<protein>
    <recommendedName>
        <fullName evidence="8">Abasic site processing protein</fullName>
        <ecNumber evidence="8">3.4.-.-</ecNumber>
    </recommendedName>
</protein>
<dbReference type="RefSeq" id="WP_315604618.1">
    <property type="nucleotide sequence ID" value="NZ_CP130318.1"/>
</dbReference>
<evidence type="ECO:0000256" key="9">
    <source>
        <dbReference type="SAM" id="MobiDB-lite"/>
    </source>
</evidence>
<evidence type="ECO:0000256" key="5">
    <source>
        <dbReference type="ARBA" id="ARBA00023124"/>
    </source>
</evidence>
<evidence type="ECO:0000256" key="8">
    <source>
        <dbReference type="RuleBase" id="RU364100"/>
    </source>
</evidence>
<organism evidence="10 11">
    <name type="scientific">Paenibacillus aurantius</name>
    <dbReference type="NCBI Taxonomy" id="2918900"/>
    <lineage>
        <taxon>Bacteria</taxon>
        <taxon>Bacillati</taxon>
        <taxon>Bacillota</taxon>
        <taxon>Bacilli</taxon>
        <taxon>Bacillales</taxon>
        <taxon>Paenibacillaceae</taxon>
        <taxon>Paenibacillus</taxon>
    </lineage>
</organism>
<accession>A0AA96RH83</accession>
<dbReference type="GO" id="GO:0003697">
    <property type="term" value="F:single-stranded DNA binding"/>
    <property type="evidence" value="ECO:0007669"/>
    <property type="project" value="InterPro"/>
</dbReference>
<dbReference type="KEGG" id="paun:MJA45_25020"/>
<dbReference type="GO" id="GO:0016829">
    <property type="term" value="F:lyase activity"/>
    <property type="evidence" value="ECO:0007669"/>
    <property type="project" value="UniProtKB-KW"/>
</dbReference>
<dbReference type="Pfam" id="PF02586">
    <property type="entry name" value="SRAP"/>
    <property type="match status" value="1"/>
</dbReference>
<keyword evidence="6" id="KW-0238">DNA-binding</keyword>
<dbReference type="GO" id="GO:0106300">
    <property type="term" value="P:protein-DNA covalent cross-linking repair"/>
    <property type="evidence" value="ECO:0007669"/>
    <property type="project" value="InterPro"/>
</dbReference>
<evidence type="ECO:0000313" key="11">
    <source>
        <dbReference type="Proteomes" id="UP001305702"/>
    </source>
</evidence>